<comment type="caution">
    <text evidence="1">The sequence shown here is derived from an EMBL/GenBank/DDBJ whole genome shotgun (WGS) entry which is preliminary data.</text>
</comment>
<proteinExistence type="predicted"/>
<evidence type="ECO:0000313" key="1">
    <source>
        <dbReference type="EMBL" id="MDO7844315.1"/>
    </source>
</evidence>
<dbReference type="EMBL" id="JAUQSZ010000015">
    <property type="protein sequence ID" value="MDO7844315.1"/>
    <property type="molecule type" value="Genomic_DNA"/>
</dbReference>
<organism evidence="1 2">
    <name type="scientific">Sphingomonas immobilis</name>
    <dbReference type="NCBI Taxonomy" id="3063997"/>
    <lineage>
        <taxon>Bacteria</taxon>
        <taxon>Pseudomonadati</taxon>
        <taxon>Pseudomonadota</taxon>
        <taxon>Alphaproteobacteria</taxon>
        <taxon>Sphingomonadales</taxon>
        <taxon>Sphingomonadaceae</taxon>
        <taxon>Sphingomonas</taxon>
    </lineage>
</organism>
<protein>
    <recommendedName>
        <fullName evidence="3">STAS/SEC14 domain-containing protein</fullName>
    </recommendedName>
</protein>
<dbReference type="RefSeq" id="WP_304562714.1">
    <property type="nucleotide sequence ID" value="NZ_JAUQSZ010000015.1"/>
</dbReference>
<dbReference type="Proteomes" id="UP001176468">
    <property type="component" value="Unassembled WGS sequence"/>
</dbReference>
<keyword evidence="2" id="KW-1185">Reference proteome</keyword>
<reference evidence="1" key="1">
    <citation type="submission" date="2023-07" db="EMBL/GenBank/DDBJ databases">
        <authorList>
            <person name="Kim M.K."/>
        </authorList>
    </citation>
    <scope>NUCLEOTIDE SEQUENCE</scope>
    <source>
        <strain evidence="1">CA1-15</strain>
    </source>
</reference>
<evidence type="ECO:0008006" key="3">
    <source>
        <dbReference type="Google" id="ProtNLM"/>
    </source>
</evidence>
<accession>A0ABT9A3D2</accession>
<name>A0ABT9A3D2_9SPHN</name>
<sequence length="151" mass="16900">METIRHLNPDRHTNGELSTVYDPQSGVFQALSSGFLCVDQSTAFFAEWKRAVQDVHSAGLAVTALVDLSDSTAQSPEVVEIIINTTRGLYRPGDAIAMMVPTSIAKIQMRRALDPEYHEFFVSRFAAESWLRERDADRAVPMMRRAAGLYH</sequence>
<evidence type="ECO:0000313" key="2">
    <source>
        <dbReference type="Proteomes" id="UP001176468"/>
    </source>
</evidence>
<gene>
    <name evidence="1" type="ORF">Q5H94_18450</name>
</gene>